<dbReference type="EMBL" id="BK032616">
    <property type="protein sequence ID" value="DAF51439.1"/>
    <property type="molecule type" value="Genomic_DNA"/>
</dbReference>
<keyword evidence="2" id="KW-0067">ATP-binding</keyword>
<dbReference type="PANTHER" id="PTHR30153">
    <property type="entry name" value="REPLICATIVE DNA HELICASE DNAB"/>
    <property type="match status" value="1"/>
</dbReference>
<dbReference type="GO" id="GO:0003678">
    <property type="term" value="F:DNA helicase activity"/>
    <property type="evidence" value="ECO:0007669"/>
    <property type="project" value="InterPro"/>
</dbReference>
<keyword evidence="2" id="KW-0347">Helicase</keyword>
<protein>
    <submittedName>
        <fullName evidence="2">Replicative helicase</fullName>
    </submittedName>
</protein>
<dbReference type="InterPro" id="IPR007694">
    <property type="entry name" value="DNA_helicase_DnaB-like_C"/>
</dbReference>
<accession>A0A8S5SL92</accession>
<evidence type="ECO:0000259" key="1">
    <source>
        <dbReference type="Pfam" id="PF03796"/>
    </source>
</evidence>
<dbReference type="GO" id="GO:0006260">
    <property type="term" value="P:DNA replication"/>
    <property type="evidence" value="ECO:0007669"/>
    <property type="project" value="InterPro"/>
</dbReference>
<dbReference type="PANTHER" id="PTHR30153:SF2">
    <property type="entry name" value="REPLICATIVE DNA HELICASE"/>
    <property type="match status" value="1"/>
</dbReference>
<keyword evidence="2" id="KW-0378">Hydrolase</keyword>
<sequence>MYDFTAARLLLGCLIQRPNLSVDDKYPLNKKDFSEQLFHLRLYQAIHALAKRGANSISAMECYNLCKGNQAVKELFDSNNLSAFIETVSRVADINNFALYYSTVRKCSLINAFKEAGFDTAKFEQDIGRYTEEEISSHFLSQAEKISREFKCGAEREEYLAGADFIATKNKFKESPDYGPSFQSPYLNNIYRGQSGLILRAGKSGFGKSVQSMGDVCKCCCKEYWDDELKQFVPNKSAVGPALFINTEMDLRKELDPLIIAWISGVSRGKIKDGYYCGDEEERVERAAQILLDSKLYIVDDPCFTTTSIVSTIKEYKNIHGIKLACFDYIQNNGFVASEIAGETKIPQREDMVLLALTDRLKQVQRMCDIPVLTSVQTNGMEDTMKYPIEACLAGSKGQIRKTDATMVILPPKQDEIDLFNMAKENPNLGIDENAICNTVTHILKGRNSKFPRHVKIYQQVNYGTGRTHDWFATDKDGNQVDGLHGLLIECDGRKQI</sequence>
<dbReference type="Gene3D" id="3.40.50.300">
    <property type="entry name" value="P-loop containing nucleotide triphosphate hydrolases"/>
    <property type="match status" value="1"/>
</dbReference>
<reference evidence="2" key="1">
    <citation type="journal article" date="2021" name="Proc. Natl. Acad. Sci. U.S.A.">
        <title>A Catalog of Tens of Thousands of Viruses from Human Metagenomes Reveals Hidden Associations with Chronic Diseases.</title>
        <authorList>
            <person name="Tisza M.J."/>
            <person name="Buck C.B."/>
        </authorList>
    </citation>
    <scope>NUCLEOTIDE SEQUENCE</scope>
    <source>
        <strain evidence="2">CtrCN24</strain>
    </source>
</reference>
<dbReference type="Pfam" id="PF03796">
    <property type="entry name" value="DnaB_C"/>
    <property type="match status" value="1"/>
</dbReference>
<keyword evidence="2" id="KW-0547">Nucleotide-binding</keyword>
<evidence type="ECO:0000313" key="2">
    <source>
        <dbReference type="EMBL" id="DAF51439.1"/>
    </source>
</evidence>
<dbReference type="Gene3D" id="1.10.860.10">
    <property type="entry name" value="DNAb Helicase, Chain A"/>
    <property type="match status" value="1"/>
</dbReference>
<name>A0A8S5SL92_9CAUD</name>
<proteinExistence type="predicted"/>
<dbReference type="InterPro" id="IPR027417">
    <property type="entry name" value="P-loop_NTPase"/>
</dbReference>
<feature type="domain" description="SF4 helicase" evidence="1">
    <location>
        <begin position="194"/>
        <end position="449"/>
    </location>
</feature>
<dbReference type="InterPro" id="IPR016136">
    <property type="entry name" value="DNA_helicase_N/primase_C"/>
</dbReference>
<organism evidence="2">
    <name type="scientific">Siphoviridae sp. ctrCN24</name>
    <dbReference type="NCBI Taxonomy" id="2827953"/>
    <lineage>
        <taxon>Viruses</taxon>
        <taxon>Duplodnaviria</taxon>
        <taxon>Heunggongvirae</taxon>
        <taxon>Uroviricota</taxon>
        <taxon>Caudoviricetes</taxon>
    </lineage>
</organism>
<dbReference type="GO" id="GO:0005524">
    <property type="term" value="F:ATP binding"/>
    <property type="evidence" value="ECO:0007669"/>
    <property type="project" value="InterPro"/>
</dbReference>